<evidence type="ECO:0000256" key="3">
    <source>
        <dbReference type="HAMAP-Rule" id="MF_00580"/>
    </source>
</evidence>
<keyword evidence="3" id="KW-0963">Cytoplasm</keyword>
<dbReference type="HAMAP" id="MF_00580">
    <property type="entry name" value="CH10"/>
    <property type="match status" value="1"/>
</dbReference>
<evidence type="ECO:0000313" key="5">
    <source>
        <dbReference type="EMBL" id="OGG75139.1"/>
    </source>
</evidence>
<dbReference type="AlphaFoldDB" id="A0A1F6ENC0"/>
<comment type="similarity">
    <text evidence="1 3 4">Belongs to the GroES chaperonin family.</text>
</comment>
<dbReference type="GO" id="GO:0046872">
    <property type="term" value="F:metal ion binding"/>
    <property type="evidence" value="ECO:0007669"/>
    <property type="project" value="TreeGrafter"/>
</dbReference>
<evidence type="ECO:0000256" key="4">
    <source>
        <dbReference type="RuleBase" id="RU000535"/>
    </source>
</evidence>
<dbReference type="PRINTS" id="PR00297">
    <property type="entry name" value="CHAPERONIN10"/>
</dbReference>
<keyword evidence="2 3" id="KW-0143">Chaperone</keyword>
<evidence type="ECO:0000313" key="6">
    <source>
        <dbReference type="Proteomes" id="UP000178587"/>
    </source>
</evidence>
<dbReference type="CDD" id="cd00320">
    <property type="entry name" value="cpn10"/>
    <property type="match status" value="1"/>
</dbReference>
<dbReference type="InterPro" id="IPR011032">
    <property type="entry name" value="GroES-like_sf"/>
</dbReference>
<comment type="subunit">
    <text evidence="3">Heptamer of 7 subunits arranged in a ring. Interacts with the chaperonin GroEL.</text>
</comment>
<comment type="function">
    <text evidence="3 4">Together with the chaperonin GroEL, plays an essential role in assisting protein folding. The GroEL-GroES system forms a nano-cage that allows encapsulation of the non-native substrate proteins and provides a physical environment optimized to promote and accelerate protein folding. GroES binds to the apical surface of the GroEL ring, thereby capping the opening of the GroEL channel.</text>
</comment>
<dbReference type="GO" id="GO:0051087">
    <property type="term" value="F:protein-folding chaperone binding"/>
    <property type="evidence" value="ECO:0007669"/>
    <property type="project" value="TreeGrafter"/>
</dbReference>
<dbReference type="FunFam" id="2.30.33.40:FF:000001">
    <property type="entry name" value="10 kDa chaperonin"/>
    <property type="match status" value="1"/>
</dbReference>
<dbReference type="STRING" id="1798507.A3A34_02170"/>
<evidence type="ECO:0000256" key="1">
    <source>
        <dbReference type="ARBA" id="ARBA00006975"/>
    </source>
</evidence>
<dbReference type="PANTHER" id="PTHR10772">
    <property type="entry name" value="10 KDA HEAT SHOCK PROTEIN"/>
    <property type="match status" value="1"/>
</dbReference>
<dbReference type="InterPro" id="IPR037124">
    <property type="entry name" value="Chaperonin_GroES_sf"/>
</dbReference>
<evidence type="ECO:0000256" key="2">
    <source>
        <dbReference type="ARBA" id="ARBA00023186"/>
    </source>
</evidence>
<dbReference type="GO" id="GO:0051082">
    <property type="term" value="F:unfolded protein binding"/>
    <property type="evidence" value="ECO:0007669"/>
    <property type="project" value="TreeGrafter"/>
</dbReference>
<dbReference type="GO" id="GO:0005524">
    <property type="term" value="F:ATP binding"/>
    <property type="evidence" value="ECO:0007669"/>
    <property type="project" value="InterPro"/>
</dbReference>
<dbReference type="EMBL" id="MFLU01000007">
    <property type="protein sequence ID" value="OGG75139.1"/>
    <property type="molecule type" value="Genomic_DNA"/>
</dbReference>
<dbReference type="NCBIfam" id="NF001531">
    <property type="entry name" value="PRK00364.2-2"/>
    <property type="match status" value="1"/>
</dbReference>
<accession>A0A1F6ENC0</accession>
<dbReference type="Pfam" id="PF00166">
    <property type="entry name" value="Cpn10"/>
    <property type="match status" value="1"/>
</dbReference>
<name>A0A1F6ENC0_9BACT</name>
<dbReference type="Proteomes" id="UP000178587">
    <property type="component" value="Unassembled WGS sequence"/>
</dbReference>
<dbReference type="SMART" id="SM00883">
    <property type="entry name" value="Cpn10"/>
    <property type="match status" value="1"/>
</dbReference>
<comment type="subcellular location">
    <subcellularLocation>
        <location evidence="3">Cytoplasm</location>
    </subcellularLocation>
</comment>
<dbReference type="PANTHER" id="PTHR10772:SF63">
    <property type="entry name" value="20 KDA CHAPERONIN, CHLOROPLASTIC"/>
    <property type="match status" value="1"/>
</dbReference>
<organism evidence="5 6">
    <name type="scientific">Candidatus Kaiserbacteria bacterium RIFCSPLOWO2_01_FULL_50_24</name>
    <dbReference type="NCBI Taxonomy" id="1798507"/>
    <lineage>
        <taxon>Bacteria</taxon>
        <taxon>Candidatus Kaiseribacteriota</taxon>
    </lineage>
</organism>
<dbReference type="InterPro" id="IPR020818">
    <property type="entry name" value="Chaperonin_GroES"/>
</dbReference>
<gene>
    <name evidence="3" type="primary">groES</name>
    <name evidence="3" type="synonym">groS</name>
    <name evidence="5" type="ORF">A3A34_02170</name>
</gene>
<proteinExistence type="inferred from homology"/>
<comment type="caution">
    <text evidence="5">The sequence shown here is derived from an EMBL/GenBank/DDBJ whole genome shotgun (WGS) entry which is preliminary data.</text>
</comment>
<sequence>MAKKAGKVGFRPLGDRVLVKPEEAKDKKSPGGIIIPDTAKEKPECGVVVAVGPGKRNEHNIVVPISVKVGDTVMFSKYGYDEVKINDEEYYVVSESNIVGVIK</sequence>
<dbReference type="Gene3D" id="2.30.33.40">
    <property type="entry name" value="GroES chaperonin"/>
    <property type="match status" value="1"/>
</dbReference>
<reference evidence="5 6" key="1">
    <citation type="journal article" date="2016" name="Nat. Commun.">
        <title>Thousands of microbial genomes shed light on interconnected biogeochemical processes in an aquifer system.</title>
        <authorList>
            <person name="Anantharaman K."/>
            <person name="Brown C.T."/>
            <person name="Hug L.A."/>
            <person name="Sharon I."/>
            <person name="Castelle C.J."/>
            <person name="Probst A.J."/>
            <person name="Thomas B.C."/>
            <person name="Singh A."/>
            <person name="Wilkins M.J."/>
            <person name="Karaoz U."/>
            <person name="Brodie E.L."/>
            <person name="Williams K.H."/>
            <person name="Hubbard S.S."/>
            <person name="Banfield J.F."/>
        </authorList>
    </citation>
    <scope>NUCLEOTIDE SEQUENCE [LARGE SCALE GENOMIC DNA]</scope>
</reference>
<dbReference type="SUPFAM" id="SSF50129">
    <property type="entry name" value="GroES-like"/>
    <property type="match status" value="1"/>
</dbReference>
<dbReference type="GO" id="GO:0044183">
    <property type="term" value="F:protein folding chaperone"/>
    <property type="evidence" value="ECO:0007669"/>
    <property type="project" value="InterPro"/>
</dbReference>
<dbReference type="NCBIfam" id="NF001533">
    <property type="entry name" value="PRK00364.2-4"/>
    <property type="match status" value="1"/>
</dbReference>
<dbReference type="GO" id="GO:0005737">
    <property type="term" value="C:cytoplasm"/>
    <property type="evidence" value="ECO:0007669"/>
    <property type="project" value="UniProtKB-SubCell"/>
</dbReference>
<protein>
    <recommendedName>
        <fullName evidence="3">Co-chaperonin GroES</fullName>
    </recommendedName>
    <alternativeName>
        <fullName evidence="3">10 kDa chaperonin</fullName>
    </alternativeName>
    <alternativeName>
        <fullName evidence="3">Chaperonin-10</fullName>
        <shortName evidence="3">Cpn10</shortName>
    </alternativeName>
</protein>